<keyword evidence="3" id="KW-1185">Reference proteome</keyword>
<keyword evidence="1" id="KW-0812">Transmembrane</keyword>
<keyword evidence="1" id="KW-0472">Membrane</keyword>
<feature type="transmembrane region" description="Helical" evidence="1">
    <location>
        <begin position="7"/>
        <end position="27"/>
    </location>
</feature>
<reference evidence="3" key="1">
    <citation type="journal article" date="2019" name="Int. J. Syst. Evol. Microbiol.">
        <title>The Global Catalogue of Microorganisms (GCM) 10K type strain sequencing project: providing services to taxonomists for standard genome sequencing and annotation.</title>
        <authorList>
            <consortium name="The Broad Institute Genomics Platform"/>
            <consortium name="The Broad Institute Genome Sequencing Center for Infectious Disease"/>
            <person name="Wu L."/>
            <person name="Ma J."/>
        </authorList>
    </citation>
    <scope>NUCLEOTIDE SEQUENCE [LARGE SCALE GENOMIC DNA]</scope>
    <source>
        <strain evidence="3">KCTC 33575</strain>
    </source>
</reference>
<dbReference type="EMBL" id="JBHUOQ010000004">
    <property type="protein sequence ID" value="MFD2831027.1"/>
    <property type="molecule type" value="Genomic_DNA"/>
</dbReference>
<feature type="transmembrane region" description="Helical" evidence="1">
    <location>
        <begin position="33"/>
        <end position="51"/>
    </location>
</feature>
<evidence type="ECO:0000256" key="1">
    <source>
        <dbReference type="SAM" id="Phobius"/>
    </source>
</evidence>
<evidence type="ECO:0000313" key="3">
    <source>
        <dbReference type="Proteomes" id="UP001597519"/>
    </source>
</evidence>
<sequence length="132" mass="14617">MRYLTAYTLQSIYIGSFLYLLFSIFTISGESTFITTAGIIGVWTASALIGMTTMIHHTALPALIRYGIQISVGIIAFITISVYLGSMNLTVLEILETALFIGITMLVIMTINYLLTVRDSKSINQKLQNHTE</sequence>
<dbReference type="RefSeq" id="WP_377774620.1">
    <property type="nucleotide sequence ID" value="NZ_JBHUOQ010000004.1"/>
</dbReference>
<dbReference type="InterPro" id="IPR021560">
    <property type="entry name" value="DUF3021"/>
</dbReference>
<comment type="caution">
    <text evidence="2">The sequence shown here is derived from an EMBL/GenBank/DDBJ whole genome shotgun (WGS) entry which is preliminary data.</text>
</comment>
<name>A0ABW5WX07_9STAP</name>
<dbReference type="Pfam" id="PF11457">
    <property type="entry name" value="DUF3021"/>
    <property type="match status" value="1"/>
</dbReference>
<gene>
    <name evidence="2" type="ORF">ACFSX4_11185</name>
</gene>
<protein>
    <submittedName>
        <fullName evidence="2">DUF3021 family protein</fullName>
    </submittedName>
</protein>
<evidence type="ECO:0000313" key="2">
    <source>
        <dbReference type="EMBL" id="MFD2831027.1"/>
    </source>
</evidence>
<keyword evidence="1" id="KW-1133">Transmembrane helix</keyword>
<accession>A0ABW5WX07</accession>
<organism evidence="2 3">
    <name type="scientific">Corticicoccus populi</name>
    <dbReference type="NCBI Taxonomy" id="1812821"/>
    <lineage>
        <taxon>Bacteria</taxon>
        <taxon>Bacillati</taxon>
        <taxon>Bacillota</taxon>
        <taxon>Bacilli</taxon>
        <taxon>Bacillales</taxon>
        <taxon>Staphylococcaceae</taxon>
        <taxon>Corticicoccus</taxon>
    </lineage>
</organism>
<feature type="transmembrane region" description="Helical" evidence="1">
    <location>
        <begin position="63"/>
        <end position="85"/>
    </location>
</feature>
<proteinExistence type="predicted"/>
<dbReference type="Proteomes" id="UP001597519">
    <property type="component" value="Unassembled WGS sequence"/>
</dbReference>
<feature type="transmembrane region" description="Helical" evidence="1">
    <location>
        <begin position="97"/>
        <end position="115"/>
    </location>
</feature>